<protein>
    <recommendedName>
        <fullName evidence="4">Phosphatidylethanolamine-binding protein</fullName>
    </recommendedName>
</protein>
<sequence length="204" mass="22280">MAPISKSLRCAFVLLLVYNTIVNFNVFAAVKSDVVSSFEVHEIVPDVVPKAPNAVASVLYPSGVVVNLGNVLMPSSVQETPIVEWDADSNQFYTLAMIDADPPSRAEPTAREYQHWLVGNVPGANIEEGERLSDYIGSGPPAGTGLHRYVFLVYQQPGKLTFDEPRLTNVLSSERGGFSIADFAIKYSMGDPIAGNFYQSEYED</sequence>
<dbReference type="Gene3D" id="3.90.280.10">
    <property type="entry name" value="PEBP-like"/>
    <property type="match status" value="1"/>
</dbReference>
<dbReference type="Proteomes" id="UP000494106">
    <property type="component" value="Unassembled WGS sequence"/>
</dbReference>
<reference evidence="2 3" key="1">
    <citation type="submission" date="2020-04" db="EMBL/GenBank/DDBJ databases">
        <authorList>
            <person name="Wallbank WR R."/>
            <person name="Pardo Diaz C."/>
            <person name="Kozak K."/>
            <person name="Martin S."/>
            <person name="Jiggins C."/>
            <person name="Moest M."/>
            <person name="Warren A I."/>
            <person name="Byers J.R.P. K."/>
            <person name="Montejo-Kovacevich G."/>
            <person name="Yen C E."/>
        </authorList>
    </citation>
    <scope>NUCLEOTIDE SEQUENCE [LARGE SCALE GENOMIC DNA]</scope>
</reference>
<keyword evidence="1" id="KW-0732">Signal</keyword>
<keyword evidence="3" id="KW-1185">Reference proteome</keyword>
<proteinExistence type="predicted"/>
<dbReference type="PANTHER" id="PTHR11362:SF82">
    <property type="entry name" value="PHOSPHATIDYLETHANOLAMINE-BINDING PROTEIN 4"/>
    <property type="match status" value="1"/>
</dbReference>
<evidence type="ECO:0000313" key="2">
    <source>
        <dbReference type="EMBL" id="CAB3256899.1"/>
    </source>
</evidence>
<dbReference type="PANTHER" id="PTHR11362">
    <property type="entry name" value="PHOSPHATIDYLETHANOLAMINE-BINDING PROTEIN"/>
    <property type="match status" value="1"/>
</dbReference>
<dbReference type="CDD" id="cd00866">
    <property type="entry name" value="PEBP_euk"/>
    <property type="match status" value="1"/>
</dbReference>
<evidence type="ECO:0008006" key="4">
    <source>
        <dbReference type="Google" id="ProtNLM"/>
    </source>
</evidence>
<dbReference type="SUPFAM" id="SSF49777">
    <property type="entry name" value="PEBP-like"/>
    <property type="match status" value="1"/>
</dbReference>
<name>A0A8S1BD65_ARCPL</name>
<evidence type="ECO:0000313" key="3">
    <source>
        <dbReference type="Proteomes" id="UP000494106"/>
    </source>
</evidence>
<comment type="caution">
    <text evidence="2">The sequence shown here is derived from an EMBL/GenBank/DDBJ whole genome shotgun (WGS) entry which is preliminary data.</text>
</comment>
<dbReference type="InterPro" id="IPR036610">
    <property type="entry name" value="PEBP-like_sf"/>
</dbReference>
<gene>
    <name evidence="2" type="ORF">APLA_LOCUS15630</name>
</gene>
<organism evidence="2 3">
    <name type="scientific">Arctia plantaginis</name>
    <name type="common">Wood tiger moth</name>
    <name type="synonym">Phalaena plantaginis</name>
    <dbReference type="NCBI Taxonomy" id="874455"/>
    <lineage>
        <taxon>Eukaryota</taxon>
        <taxon>Metazoa</taxon>
        <taxon>Ecdysozoa</taxon>
        <taxon>Arthropoda</taxon>
        <taxon>Hexapoda</taxon>
        <taxon>Insecta</taxon>
        <taxon>Pterygota</taxon>
        <taxon>Neoptera</taxon>
        <taxon>Endopterygota</taxon>
        <taxon>Lepidoptera</taxon>
        <taxon>Glossata</taxon>
        <taxon>Ditrysia</taxon>
        <taxon>Noctuoidea</taxon>
        <taxon>Erebidae</taxon>
        <taxon>Arctiinae</taxon>
        <taxon>Arctia</taxon>
    </lineage>
</organism>
<dbReference type="AlphaFoldDB" id="A0A8S1BD65"/>
<evidence type="ECO:0000256" key="1">
    <source>
        <dbReference type="SAM" id="SignalP"/>
    </source>
</evidence>
<dbReference type="EMBL" id="CADEBC010000587">
    <property type="protein sequence ID" value="CAB3256899.1"/>
    <property type="molecule type" value="Genomic_DNA"/>
</dbReference>
<dbReference type="Pfam" id="PF01161">
    <property type="entry name" value="PBP"/>
    <property type="match status" value="1"/>
</dbReference>
<dbReference type="OrthoDB" id="2506647at2759"/>
<feature type="chain" id="PRO_5035784202" description="Phosphatidylethanolamine-binding protein" evidence="1">
    <location>
        <begin position="25"/>
        <end position="204"/>
    </location>
</feature>
<feature type="signal peptide" evidence="1">
    <location>
        <begin position="1"/>
        <end position="24"/>
    </location>
</feature>
<dbReference type="InterPro" id="IPR008914">
    <property type="entry name" value="PEBP"/>
</dbReference>
<accession>A0A8S1BD65</accession>
<dbReference type="InterPro" id="IPR035810">
    <property type="entry name" value="PEBP_euk"/>
</dbReference>